<feature type="domain" description="Zinc finger/thioredoxin putative" evidence="2">
    <location>
        <begin position="8"/>
        <end position="42"/>
    </location>
</feature>
<name>A0A1I2S0K9_9GAMM</name>
<dbReference type="InterPro" id="IPR011723">
    <property type="entry name" value="Znf/thioredoxin_put"/>
</dbReference>
<evidence type="ECO:0000256" key="1">
    <source>
        <dbReference type="SAM" id="MobiDB-lite"/>
    </source>
</evidence>
<keyword evidence="4" id="KW-1185">Reference proteome</keyword>
<dbReference type="EMBL" id="FOOU01000007">
    <property type="protein sequence ID" value="SFG46338.1"/>
    <property type="molecule type" value="Genomic_DNA"/>
</dbReference>
<evidence type="ECO:0000313" key="3">
    <source>
        <dbReference type="EMBL" id="SFG46338.1"/>
    </source>
</evidence>
<reference evidence="4" key="1">
    <citation type="submission" date="2016-10" db="EMBL/GenBank/DDBJ databases">
        <authorList>
            <person name="Varghese N."/>
            <person name="Submissions S."/>
        </authorList>
    </citation>
    <scope>NUCLEOTIDE SEQUENCE [LARGE SCALE GENOMIC DNA]</scope>
    <source>
        <strain evidence="4">CGMCC 1.10971</strain>
    </source>
</reference>
<evidence type="ECO:0000259" key="2">
    <source>
        <dbReference type="Pfam" id="PF13719"/>
    </source>
</evidence>
<dbReference type="NCBIfam" id="TIGR02098">
    <property type="entry name" value="MJ0042_CXXC"/>
    <property type="match status" value="1"/>
</dbReference>
<dbReference type="InterPro" id="IPR021834">
    <property type="entry name" value="DUF3426"/>
</dbReference>
<evidence type="ECO:0000313" key="4">
    <source>
        <dbReference type="Proteomes" id="UP000198623"/>
    </source>
</evidence>
<gene>
    <name evidence="3" type="ORF">SAMN05216175_10754</name>
</gene>
<protein>
    <submittedName>
        <fullName evidence="3">MJ0042 family finger-like domain-containing protein</fullName>
    </submittedName>
</protein>
<dbReference type="AlphaFoldDB" id="A0A1I2S0K9"/>
<dbReference type="Pfam" id="PF11906">
    <property type="entry name" value="DUF3426"/>
    <property type="match status" value="1"/>
</dbReference>
<organism evidence="3 4">
    <name type="scientific">Neptunomonas qingdaonensis</name>
    <dbReference type="NCBI Taxonomy" id="1045558"/>
    <lineage>
        <taxon>Bacteria</taxon>
        <taxon>Pseudomonadati</taxon>
        <taxon>Pseudomonadota</taxon>
        <taxon>Gammaproteobacteria</taxon>
        <taxon>Oceanospirillales</taxon>
        <taxon>Oceanospirillaceae</taxon>
        <taxon>Neptunomonas</taxon>
    </lineage>
</organism>
<dbReference type="Proteomes" id="UP000198623">
    <property type="component" value="Unassembled WGS sequence"/>
</dbReference>
<dbReference type="STRING" id="1045558.SAMN05216175_10754"/>
<feature type="region of interest" description="Disordered" evidence="1">
    <location>
        <begin position="86"/>
        <end position="118"/>
    </location>
</feature>
<accession>A0A1I2S0K9</accession>
<sequence>MNGSSINTRCPACHTAFNVTNGQLKVADGLVRCGGCLHVFNAQESAESPLAGHANTPKYAATPTPTITEKHAAAPEAPAETLYQKQPIQQRAARQAQQPVQQSSSRLTQLTQQPTQPLTTQQAIKLPLLKHDFESPDETVAESSLSHFISHSLLICLVLLCITQILWFQKDEWIQQEQFRPVYKALYALMDQPLPARRSPDLIINKQLIIQPHKEFADAIRVSILLENTADFSQPFPTLQLIFSDLKGRTTAQRTLTASEYINTQLFPHQLMPSKQPIQIQLDMMAPGLRAVGYQLNLISS</sequence>
<proteinExistence type="predicted"/>
<dbReference type="Pfam" id="PF13719">
    <property type="entry name" value="Zn_ribbon_5"/>
    <property type="match status" value="1"/>
</dbReference>